<keyword evidence="4" id="KW-1185">Reference proteome</keyword>
<dbReference type="Proteomes" id="UP000750711">
    <property type="component" value="Unassembled WGS sequence"/>
</dbReference>
<protein>
    <recommendedName>
        <fullName evidence="5">Ankyrin repeat protein</fullName>
    </recommendedName>
</protein>
<dbReference type="SUPFAM" id="SSF48403">
    <property type="entry name" value="Ankyrin repeat"/>
    <property type="match status" value="1"/>
</dbReference>
<organism evidence="3 4">
    <name type="scientific">Trichoglossum hirsutum</name>
    <dbReference type="NCBI Taxonomy" id="265104"/>
    <lineage>
        <taxon>Eukaryota</taxon>
        <taxon>Fungi</taxon>
        <taxon>Dikarya</taxon>
        <taxon>Ascomycota</taxon>
        <taxon>Pezizomycotina</taxon>
        <taxon>Geoglossomycetes</taxon>
        <taxon>Geoglossales</taxon>
        <taxon>Geoglossaceae</taxon>
        <taxon>Trichoglossum</taxon>
    </lineage>
</organism>
<dbReference type="AlphaFoldDB" id="A0A9P8LJ20"/>
<comment type="caution">
    <text evidence="3">The sequence shown here is derived from an EMBL/GenBank/DDBJ whole genome shotgun (WGS) entry which is preliminary data.</text>
</comment>
<dbReference type="PANTHER" id="PTHR24126">
    <property type="entry name" value="ANKYRIN REPEAT, PH AND SEC7 DOMAIN CONTAINING PROTEIN SECG-RELATED"/>
    <property type="match status" value="1"/>
</dbReference>
<dbReference type="Gene3D" id="1.25.40.20">
    <property type="entry name" value="Ankyrin repeat-containing domain"/>
    <property type="match status" value="1"/>
</dbReference>
<sequence>MAICEAKNTEVKELLRNGVDVNAKGGYYGTALQAACYCNAKAADLLLREKVDVNVQGGCYGTALQAASCVGDGILVEVLLEKGAVVNIQGGRYGNALMAAVSNGHKDVIYKLAKNGAKLPDDKEGLLLKTALSEGCEAGIKMMFGLWKIPLLFGRDTPLTAE</sequence>
<evidence type="ECO:0008006" key="5">
    <source>
        <dbReference type="Google" id="ProtNLM"/>
    </source>
</evidence>
<proteinExistence type="predicted"/>
<dbReference type="InterPro" id="IPR036770">
    <property type="entry name" value="Ankyrin_rpt-contain_sf"/>
</dbReference>
<gene>
    <name evidence="3" type="ORF">GP486_000169</name>
</gene>
<name>A0A9P8LJ20_9PEZI</name>
<evidence type="ECO:0000256" key="2">
    <source>
        <dbReference type="ARBA" id="ARBA00023043"/>
    </source>
</evidence>
<evidence type="ECO:0000313" key="4">
    <source>
        <dbReference type="Proteomes" id="UP000750711"/>
    </source>
</evidence>
<dbReference type="PANTHER" id="PTHR24126:SF14">
    <property type="entry name" value="ANK_REP_REGION DOMAIN-CONTAINING PROTEIN"/>
    <property type="match status" value="1"/>
</dbReference>
<accession>A0A9P8LJ20</accession>
<dbReference type="SMART" id="SM00248">
    <property type="entry name" value="ANK"/>
    <property type="match status" value="3"/>
</dbReference>
<reference evidence="3" key="1">
    <citation type="submission" date="2021-03" db="EMBL/GenBank/DDBJ databases">
        <title>Comparative genomics and phylogenomic investigation of the class Geoglossomycetes provide insights into ecological specialization and systematics.</title>
        <authorList>
            <person name="Melie T."/>
            <person name="Pirro S."/>
            <person name="Miller A.N."/>
            <person name="Quandt A."/>
        </authorList>
    </citation>
    <scope>NUCLEOTIDE SEQUENCE</scope>
    <source>
        <strain evidence="3">CAQ_001_2017</strain>
    </source>
</reference>
<evidence type="ECO:0000256" key="1">
    <source>
        <dbReference type="ARBA" id="ARBA00022737"/>
    </source>
</evidence>
<keyword evidence="2" id="KW-0040">ANK repeat</keyword>
<keyword evidence="1" id="KW-0677">Repeat</keyword>
<dbReference type="InterPro" id="IPR002110">
    <property type="entry name" value="Ankyrin_rpt"/>
</dbReference>
<dbReference type="EMBL" id="JAGHQM010000009">
    <property type="protein sequence ID" value="KAH0566421.1"/>
    <property type="molecule type" value="Genomic_DNA"/>
</dbReference>
<evidence type="ECO:0000313" key="3">
    <source>
        <dbReference type="EMBL" id="KAH0566421.1"/>
    </source>
</evidence>
<dbReference type="Pfam" id="PF12796">
    <property type="entry name" value="Ank_2"/>
    <property type="match status" value="1"/>
</dbReference>